<dbReference type="CDD" id="cd09274">
    <property type="entry name" value="RNase_HI_RT_Ty3"/>
    <property type="match status" value="1"/>
</dbReference>
<sequence>MLHQIQPYTISFFIQGQAPFSSFAVKRILRYLKGTPDFGLWYPKDSGFELIAYTNSDHVGCKLNRKSTSGACQFLGDKLVSWSSRKQKCVSLSTAEAEYVAGACCCSQVLWMKTSRSFYYRDGGANLIGNDESSRGDVGNILGESHITEDKERKILGTPDEDVRSSIYLAYVVTDRTEDRKLSVADVPVVSEFPDVFSEDLPGVPTVRQVEFGIDLIPRSASVARAPYRLAPPVFQELARFIRPSSSPWGVPSLFVKKKDGSQRMCIDNRELNKVTIKNRYPLPRIDDLFEISSRGRLGYHQLMVKEADVHKTAFRTRYGHYDFLVMPFGLTNSPAAFMDLMNRVCRPMLDKSVIVFIDDILVYSRTKEEHVTHLREVLEVLWRERLYAKFSKYAFWLQEVQFLGHHVNQEGIKVDPAKIEVVNELGGSEVSYRDAEFLGLAGYYLRVVDEIDESGPYVWGPDQQTAFETLRQRLCEAQVLTLPEGVEDMTVYCDASHLGLGCVLMQRGRVIAYASRQLKPNPTYDLQLAAVVFVLKIWRHYLYRVKYTIYTDHCSLRHFLDQPNLNMRQRRWLNVVKDYDCDILYHPGKANVVADALSRKTAHTSLRISHLKMAVTTSFLELVRRALEEAGRSENQNRERVWSQLPLMVQDSRGLLTRHERVWVPHAGGARQTLLEEAHKSRLSIHPGATKMYRDLRADYWWPRMKREVARYVESCLTCLKVKAEHQRPHGNMQPLEIP</sequence>
<dbReference type="FunFam" id="3.10.10.10:FF:000007">
    <property type="entry name" value="Retrovirus-related Pol polyprotein from transposon 17.6-like Protein"/>
    <property type="match status" value="1"/>
</dbReference>
<dbReference type="InterPro" id="IPR041588">
    <property type="entry name" value="Integrase_H2C2"/>
</dbReference>
<evidence type="ECO:0000259" key="10">
    <source>
        <dbReference type="Pfam" id="PF17921"/>
    </source>
</evidence>
<feature type="domain" description="Integrase zinc-binding" evidence="10">
    <location>
        <begin position="672"/>
        <end position="725"/>
    </location>
</feature>
<evidence type="ECO:0008006" key="13">
    <source>
        <dbReference type="Google" id="ProtNLM"/>
    </source>
</evidence>
<evidence type="ECO:0000259" key="9">
    <source>
        <dbReference type="Pfam" id="PF17917"/>
    </source>
</evidence>
<protein>
    <recommendedName>
        <fullName evidence="13">Reverse transcriptase</fullName>
    </recommendedName>
</protein>
<reference evidence="11" key="1">
    <citation type="submission" date="2023-03" db="EMBL/GenBank/DDBJ databases">
        <title>Chromosome-scale reference genome and RAD-based genetic map of yellow starthistle (Centaurea solstitialis) reveal putative structural variation and QTLs associated with invader traits.</title>
        <authorList>
            <person name="Reatini B."/>
            <person name="Cang F.A."/>
            <person name="Jiang Q."/>
            <person name="Mckibben M.T.W."/>
            <person name="Barker M.S."/>
            <person name="Rieseberg L.H."/>
            <person name="Dlugosch K.M."/>
        </authorList>
    </citation>
    <scope>NUCLEOTIDE SEQUENCE</scope>
    <source>
        <strain evidence="11">CAN-66</strain>
        <tissue evidence="11">Leaf</tissue>
    </source>
</reference>
<keyword evidence="12" id="KW-1185">Reference proteome</keyword>
<keyword evidence="5" id="KW-0255">Endonuclease</keyword>
<dbReference type="Pfam" id="PF17921">
    <property type="entry name" value="Integrase_H2C2"/>
    <property type="match status" value="1"/>
</dbReference>
<dbReference type="Gene3D" id="1.10.340.70">
    <property type="match status" value="1"/>
</dbReference>
<dbReference type="EMBL" id="JARYMX010000006">
    <property type="protein sequence ID" value="KAJ9543974.1"/>
    <property type="molecule type" value="Genomic_DNA"/>
</dbReference>
<evidence type="ECO:0000256" key="7">
    <source>
        <dbReference type="ARBA" id="ARBA00022918"/>
    </source>
</evidence>
<evidence type="ECO:0000256" key="1">
    <source>
        <dbReference type="ARBA" id="ARBA00022670"/>
    </source>
</evidence>
<keyword evidence="1" id="KW-0645">Protease</keyword>
<evidence type="ECO:0000259" key="8">
    <source>
        <dbReference type="Pfam" id="PF00078"/>
    </source>
</evidence>
<dbReference type="Proteomes" id="UP001172457">
    <property type="component" value="Chromosome 6"/>
</dbReference>
<keyword evidence="3" id="KW-0548">Nucleotidyltransferase</keyword>
<dbReference type="InterPro" id="IPR050951">
    <property type="entry name" value="Retrovirus_Pol_polyprotein"/>
</dbReference>
<dbReference type="InterPro" id="IPR000477">
    <property type="entry name" value="RT_dom"/>
</dbReference>
<dbReference type="GO" id="GO:0004519">
    <property type="term" value="F:endonuclease activity"/>
    <property type="evidence" value="ECO:0007669"/>
    <property type="project" value="UniProtKB-KW"/>
</dbReference>
<feature type="domain" description="Reverse transcriptase RNase H-like" evidence="9">
    <location>
        <begin position="489"/>
        <end position="580"/>
    </location>
</feature>
<dbReference type="GO" id="GO:0006508">
    <property type="term" value="P:proteolysis"/>
    <property type="evidence" value="ECO:0007669"/>
    <property type="project" value="UniProtKB-KW"/>
</dbReference>
<dbReference type="AlphaFoldDB" id="A0AA38SJP2"/>
<dbReference type="GO" id="GO:0008233">
    <property type="term" value="F:peptidase activity"/>
    <property type="evidence" value="ECO:0007669"/>
    <property type="project" value="UniProtKB-KW"/>
</dbReference>
<keyword evidence="7" id="KW-0695">RNA-directed DNA polymerase</keyword>
<proteinExistence type="predicted"/>
<evidence type="ECO:0000256" key="2">
    <source>
        <dbReference type="ARBA" id="ARBA00022679"/>
    </source>
</evidence>
<dbReference type="InterPro" id="IPR043128">
    <property type="entry name" value="Rev_trsase/Diguanyl_cyclase"/>
</dbReference>
<dbReference type="GO" id="GO:0003964">
    <property type="term" value="F:RNA-directed DNA polymerase activity"/>
    <property type="evidence" value="ECO:0007669"/>
    <property type="project" value="UniProtKB-KW"/>
</dbReference>
<evidence type="ECO:0000256" key="5">
    <source>
        <dbReference type="ARBA" id="ARBA00022759"/>
    </source>
</evidence>
<evidence type="ECO:0000313" key="11">
    <source>
        <dbReference type="EMBL" id="KAJ9543974.1"/>
    </source>
</evidence>
<dbReference type="CDD" id="cd01647">
    <property type="entry name" value="RT_LTR"/>
    <property type="match status" value="1"/>
</dbReference>
<gene>
    <name evidence="11" type="ORF">OSB04_023681</name>
</gene>
<keyword evidence="2" id="KW-0808">Transferase</keyword>
<dbReference type="InterPro" id="IPR041373">
    <property type="entry name" value="RT_RNaseH"/>
</dbReference>
<comment type="caution">
    <text evidence="11">The sequence shown here is derived from an EMBL/GenBank/DDBJ whole genome shotgun (WGS) entry which is preliminary data.</text>
</comment>
<evidence type="ECO:0000256" key="6">
    <source>
        <dbReference type="ARBA" id="ARBA00022801"/>
    </source>
</evidence>
<dbReference type="CDD" id="cd09272">
    <property type="entry name" value="RNase_HI_RT_Ty1"/>
    <property type="match status" value="1"/>
</dbReference>
<evidence type="ECO:0000313" key="12">
    <source>
        <dbReference type="Proteomes" id="UP001172457"/>
    </source>
</evidence>
<dbReference type="PANTHER" id="PTHR37984">
    <property type="entry name" value="PROTEIN CBG26694"/>
    <property type="match status" value="1"/>
</dbReference>
<accession>A0AA38SJP2</accession>
<dbReference type="Pfam" id="PF00078">
    <property type="entry name" value="RVT_1"/>
    <property type="match status" value="1"/>
</dbReference>
<dbReference type="SUPFAM" id="SSF56672">
    <property type="entry name" value="DNA/RNA polymerases"/>
    <property type="match status" value="1"/>
</dbReference>
<name>A0AA38SJP2_9ASTR</name>
<evidence type="ECO:0000256" key="4">
    <source>
        <dbReference type="ARBA" id="ARBA00022722"/>
    </source>
</evidence>
<evidence type="ECO:0000256" key="3">
    <source>
        <dbReference type="ARBA" id="ARBA00022695"/>
    </source>
</evidence>
<dbReference type="FunFam" id="3.30.70.270:FF:000003">
    <property type="entry name" value="Transposon Ty3-G Gag-Pol polyprotein"/>
    <property type="match status" value="1"/>
</dbReference>
<dbReference type="Gene3D" id="3.10.10.10">
    <property type="entry name" value="HIV Type 1 Reverse Transcriptase, subunit A, domain 1"/>
    <property type="match status" value="1"/>
</dbReference>
<dbReference type="InterPro" id="IPR043502">
    <property type="entry name" value="DNA/RNA_pol_sf"/>
</dbReference>
<dbReference type="PANTHER" id="PTHR37984:SF5">
    <property type="entry name" value="PROTEIN NYNRIN-LIKE"/>
    <property type="match status" value="1"/>
</dbReference>
<keyword evidence="4" id="KW-0540">Nuclease</keyword>
<feature type="domain" description="Reverse transcriptase" evidence="8">
    <location>
        <begin position="256"/>
        <end position="408"/>
    </location>
</feature>
<dbReference type="Gene3D" id="3.30.70.270">
    <property type="match status" value="1"/>
</dbReference>
<keyword evidence="6" id="KW-0378">Hydrolase</keyword>
<organism evidence="11 12">
    <name type="scientific">Centaurea solstitialis</name>
    <name type="common">yellow star-thistle</name>
    <dbReference type="NCBI Taxonomy" id="347529"/>
    <lineage>
        <taxon>Eukaryota</taxon>
        <taxon>Viridiplantae</taxon>
        <taxon>Streptophyta</taxon>
        <taxon>Embryophyta</taxon>
        <taxon>Tracheophyta</taxon>
        <taxon>Spermatophyta</taxon>
        <taxon>Magnoliopsida</taxon>
        <taxon>eudicotyledons</taxon>
        <taxon>Gunneridae</taxon>
        <taxon>Pentapetalae</taxon>
        <taxon>asterids</taxon>
        <taxon>campanulids</taxon>
        <taxon>Asterales</taxon>
        <taxon>Asteraceae</taxon>
        <taxon>Carduoideae</taxon>
        <taxon>Cardueae</taxon>
        <taxon>Centaureinae</taxon>
        <taxon>Centaurea</taxon>
    </lineage>
</organism>
<dbReference type="Pfam" id="PF17917">
    <property type="entry name" value="RT_RNaseH"/>
    <property type="match status" value="1"/>
</dbReference>